<proteinExistence type="predicted"/>
<feature type="compositionally biased region" description="Low complexity" evidence="1">
    <location>
        <begin position="68"/>
        <end position="90"/>
    </location>
</feature>
<dbReference type="Proteomes" id="UP000516280">
    <property type="component" value="Chromosome"/>
</dbReference>
<dbReference type="Gene3D" id="1.10.10.60">
    <property type="entry name" value="Homeodomain-like"/>
    <property type="match status" value="1"/>
</dbReference>
<name>A0A7L4WGG2_9LACT</name>
<feature type="domain" description="PBSX phage terminase small subunit-like N-terminal" evidence="2">
    <location>
        <begin position="1"/>
        <end position="57"/>
    </location>
</feature>
<dbReference type="EMBL" id="CP017195">
    <property type="protein sequence ID" value="QDJ28232.1"/>
    <property type="molecule type" value="Genomic_DNA"/>
</dbReference>
<organism evidence="3 4">
    <name type="scientific">Pseudolactococcus paracarnosus</name>
    <dbReference type="NCBI Taxonomy" id="2749962"/>
    <lineage>
        <taxon>Bacteria</taxon>
        <taxon>Bacillati</taxon>
        <taxon>Bacillota</taxon>
        <taxon>Bacilli</taxon>
        <taxon>Lactobacillales</taxon>
        <taxon>Streptococcaceae</taxon>
        <taxon>Pseudolactococcus</taxon>
    </lineage>
</organism>
<dbReference type="InterPro" id="IPR018925">
    <property type="entry name" value="XtmA-like_N"/>
</dbReference>
<accession>A0A7L4WGG2</accession>
<evidence type="ECO:0000313" key="3">
    <source>
        <dbReference type="EMBL" id="QDJ28232.1"/>
    </source>
</evidence>
<dbReference type="RefSeq" id="WP_109834355.1">
    <property type="nucleotide sequence ID" value="NZ_CP017195.1"/>
</dbReference>
<evidence type="ECO:0000259" key="2">
    <source>
        <dbReference type="Pfam" id="PF10668"/>
    </source>
</evidence>
<reference evidence="3 4" key="1">
    <citation type="submission" date="2016-09" db="EMBL/GenBank/DDBJ databases">
        <title>Lactic acid bacteria from MAP meat Genome sequencing and assembly.</title>
        <authorList>
            <person name="Behr J."/>
            <person name="Hilgarth M."/>
            <person name="Vogel R.F."/>
        </authorList>
    </citation>
    <scope>NUCLEOTIDE SEQUENCE [LARGE SCALE GENOMIC DNA]</scope>
    <source>
        <strain evidence="3 4">TMW21615</strain>
    </source>
</reference>
<dbReference type="Pfam" id="PF10668">
    <property type="entry name" value="Phage_terminase"/>
    <property type="match status" value="1"/>
</dbReference>
<dbReference type="AlphaFoldDB" id="A0A7L4WGG2"/>
<evidence type="ECO:0000313" key="4">
    <source>
        <dbReference type="Proteomes" id="UP000516280"/>
    </source>
</evidence>
<evidence type="ECO:0000256" key="1">
    <source>
        <dbReference type="SAM" id="MobiDB-lite"/>
    </source>
</evidence>
<feature type="compositionally biased region" description="Basic and acidic residues" evidence="1">
    <location>
        <begin position="19"/>
        <end position="33"/>
    </location>
</feature>
<protein>
    <recommendedName>
        <fullName evidence="2">PBSX phage terminase small subunit-like N-terminal domain-containing protein</fullName>
    </recommendedName>
</protein>
<sequence>MVRKRNPLRDETYRILIESKKKKPLKDIADELGVRPSTIRKWKSEDKWNNETKRSAPNEKERYDSMKGNKNAKGNSGNPNASPPSNNQNA</sequence>
<dbReference type="KEGG" id="lpaa:BHS01_06720"/>
<gene>
    <name evidence="3" type="ORF">BHS01_06720</name>
</gene>
<feature type="compositionally biased region" description="Basic and acidic residues" evidence="1">
    <location>
        <begin position="42"/>
        <end position="67"/>
    </location>
</feature>
<feature type="region of interest" description="Disordered" evidence="1">
    <location>
        <begin position="19"/>
        <end position="90"/>
    </location>
</feature>